<name>H2CZ25_9BASI</name>
<evidence type="ECO:0000256" key="6">
    <source>
        <dbReference type="ARBA" id="ARBA00023040"/>
    </source>
</evidence>
<feature type="compositionally biased region" description="Polar residues" evidence="10">
    <location>
        <begin position="348"/>
        <end position="359"/>
    </location>
</feature>
<comment type="subcellular location">
    <subcellularLocation>
        <location evidence="1">Membrane</location>
        <topology evidence="1">Multi-pass membrane protein</topology>
    </subcellularLocation>
</comment>
<accession>H2CZ25</accession>
<dbReference type="GO" id="GO:0005886">
    <property type="term" value="C:plasma membrane"/>
    <property type="evidence" value="ECO:0007669"/>
    <property type="project" value="TreeGrafter"/>
</dbReference>
<sequence>MIDHVVPPFALISCFLVLLPLSWHIKSGNTGTIALAAWLFLGNLDIFINSMIWWSNYENKAPWYCEISIRLRYCIAVAIPACNLAIARRLESIASTRQVRASLTDKKRQLWIELFITVGVPVIYVALMIVNQSYRYNIIEEFGCWPAMWPSWVWILLSVLPCLCISIASFVYSVLSFRWFWIRRRQFQAVLASSASTLNKSRYIRMLTLTSVDMLFFFPIYFGGMIRQVQAYSLLPYTSWSYVHAGFNRYEVIPAEAVLQQPQSMSVLLLSRWMCPVSAIIFFAMFGLGQEARQAYADAFGLLTILNKMQKRRSPKPMENVTVDIEVVTFHQHDRSSEFDASPRSDKFGTNSEKFSPASSKLEEA</sequence>
<feature type="compositionally biased region" description="Basic and acidic residues" evidence="10">
    <location>
        <begin position="333"/>
        <end position="347"/>
    </location>
</feature>
<evidence type="ECO:0000256" key="3">
    <source>
        <dbReference type="ARBA" id="ARBA00022507"/>
    </source>
</evidence>
<evidence type="ECO:0000256" key="4">
    <source>
        <dbReference type="ARBA" id="ARBA00022692"/>
    </source>
</evidence>
<feature type="transmembrane region" description="Helical" evidence="11">
    <location>
        <begin position="6"/>
        <end position="23"/>
    </location>
</feature>
<dbReference type="InterPro" id="IPR001546">
    <property type="entry name" value="GPCR_Pheromne_A_rcpt"/>
</dbReference>
<evidence type="ECO:0000256" key="10">
    <source>
        <dbReference type="SAM" id="MobiDB-lite"/>
    </source>
</evidence>
<keyword evidence="9" id="KW-0807">Transducer</keyword>
<keyword evidence="3" id="KW-0589">Pheromone response</keyword>
<evidence type="ECO:0000256" key="7">
    <source>
        <dbReference type="ARBA" id="ARBA00023136"/>
    </source>
</evidence>
<dbReference type="PRINTS" id="PR00899">
    <property type="entry name" value="GPCRSTE3"/>
</dbReference>
<evidence type="ECO:0000256" key="1">
    <source>
        <dbReference type="ARBA" id="ARBA00004141"/>
    </source>
</evidence>
<dbReference type="CDD" id="cd14966">
    <property type="entry name" value="7tmD_STE3"/>
    <property type="match status" value="1"/>
</dbReference>
<keyword evidence="4 11" id="KW-0812">Transmembrane</keyword>
<dbReference type="InterPro" id="IPR001499">
    <property type="entry name" value="GPCR_STE3"/>
</dbReference>
<feature type="transmembrane region" description="Helical" evidence="11">
    <location>
        <begin position="203"/>
        <end position="222"/>
    </location>
</feature>
<dbReference type="EMBL" id="JN367441">
    <property type="protein sequence ID" value="AEY62496.1"/>
    <property type="molecule type" value="Genomic_DNA"/>
</dbReference>
<feature type="transmembrane region" description="Helical" evidence="11">
    <location>
        <begin position="110"/>
        <end position="131"/>
    </location>
</feature>
<dbReference type="PRINTS" id="PR00900">
    <property type="entry name" value="PHEROMONEAR"/>
</dbReference>
<feature type="transmembrane region" description="Helical" evidence="11">
    <location>
        <begin position="67"/>
        <end position="90"/>
    </location>
</feature>
<dbReference type="GO" id="GO:0000750">
    <property type="term" value="P:pheromone-dependent signal transduction involved in conjugation with cellular fusion"/>
    <property type="evidence" value="ECO:0007669"/>
    <property type="project" value="TreeGrafter"/>
</dbReference>
<reference evidence="12" key="1">
    <citation type="journal article" date="2011" name="PLoS Genet.">
        <title>Interspecific sex in grass smuts and the genetic diversity of their pheromone-receptor system.</title>
        <authorList>
            <person name="Kellner R."/>
            <person name="Vollmeister E."/>
            <person name="Feldbrugge M."/>
            <person name="Begerow D."/>
        </authorList>
    </citation>
    <scope>NUCLEOTIDE SEQUENCE</scope>
</reference>
<dbReference type="PANTHER" id="PTHR28097">
    <property type="entry name" value="PHEROMONE A FACTOR RECEPTOR"/>
    <property type="match status" value="1"/>
</dbReference>
<dbReference type="AlphaFoldDB" id="H2CZ25"/>
<comment type="similarity">
    <text evidence="2">Belongs to the G-protein coupled receptor 4 family.</text>
</comment>
<evidence type="ECO:0000256" key="9">
    <source>
        <dbReference type="ARBA" id="ARBA00023224"/>
    </source>
</evidence>
<feature type="transmembrane region" description="Helical" evidence="11">
    <location>
        <begin position="151"/>
        <end position="175"/>
    </location>
</feature>
<evidence type="ECO:0000313" key="12">
    <source>
        <dbReference type="EMBL" id="AEY62496.1"/>
    </source>
</evidence>
<evidence type="ECO:0000256" key="8">
    <source>
        <dbReference type="ARBA" id="ARBA00023170"/>
    </source>
</evidence>
<proteinExistence type="inferred from homology"/>
<keyword evidence="6" id="KW-0297">G-protein coupled receptor</keyword>
<feature type="region of interest" description="Disordered" evidence="10">
    <location>
        <begin position="333"/>
        <end position="365"/>
    </location>
</feature>
<keyword evidence="5 11" id="KW-1133">Transmembrane helix</keyword>
<keyword evidence="7 11" id="KW-0472">Membrane</keyword>
<evidence type="ECO:0000256" key="11">
    <source>
        <dbReference type="SAM" id="Phobius"/>
    </source>
</evidence>
<gene>
    <name evidence="12" type="primary">pra1</name>
</gene>
<dbReference type="PANTHER" id="PTHR28097:SF1">
    <property type="entry name" value="PHEROMONE A FACTOR RECEPTOR"/>
    <property type="match status" value="1"/>
</dbReference>
<feature type="transmembrane region" description="Helical" evidence="11">
    <location>
        <begin position="35"/>
        <end position="55"/>
    </location>
</feature>
<keyword evidence="8 12" id="KW-0675">Receptor</keyword>
<evidence type="ECO:0000256" key="5">
    <source>
        <dbReference type="ARBA" id="ARBA00022989"/>
    </source>
</evidence>
<evidence type="ECO:0000256" key="2">
    <source>
        <dbReference type="ARBA" id="ARBA00011085"/>
    </source>
</evidence>
<feature type="transmembrane region" description="Helical" evidence="11">
    <location>
        <begin position="270"/>
        <end position="288"/>
    </location>
</feature>
<dbReference type="Pfam" id="PF02076">
    <property type="entry name" value="STE3"/>
    <property type="match status" value="1"/>
</dbReference>
<dbReference type="GO" id="GO:0004933">
    <property type="term" value="F:mating-type a-factor pheromone receptor activity"/>
    <property type="evidence" value="ECO:0007669"/>
    <property type="project" value="InterPro"/>
</dbReference>
<organism evidence="12">
    <name type="scientific">Ustanciosporium gigantosporum</name>
    <dbReference type="NCBI Taxonomy" id="1134041"/>
    <lineage>
        <taxon>Eukaryota</taxon>
        <taxon>Fungi</taxon>
        <taxon>Dikarya</taxon>
        <taxon>Basidiomycota</taxon>
        <taxon>Ustilaginomycotina</taxon>
        <taxon>Ustilaginomycetes</taxon>
        <taxon>Ustilaginales</taxon>
        <taxon>Cintractiaceae</taxon>
        <taxon>Ustanciosporium</taxon>
    </lineage>
</organism>
<protein>
    <submittedName>
        <fullName evidence="12">Pheromone receptor a1</fullName>
    </submittedName>
</protein>
<dbReference type="Gene3D" id="1.20.1070.10">
    <property type="entry name" value="Rhodopsin 7-helix transmembrane proteins"/>
    <property type="match status" value="1"/>
</dbReference>